<evidence type="ECO:0000313" key="7">
    <source>
        <dbReference type="EMBL" id="MFA0790677.1"/>
    </source>
</evidence>
<dbReference type="InterPro" id="IPR006665">
    <property type="entry name" value="OmpA-like"/>
</dbReference>
<evidence type="ECO:0000256" key="1">
    <source>
        <dbReference type="ARBA" id="ARBA00004442"/>
    </source>
</evidence>
<dbReference type="SUPFAM" id="SSF103088">
    <property type="entry name" value="OmpA-like"/>
    <property type="match status" value="1"/>
</dbReference>
<dbReference type="Pfam" id="PF14346">
    <property type="entry name" value="DUF4398"/>
    <property type="match status" value="1"/>
</dbReference>
<accession>A0ABV4NM98</accession>
<dbReference type="RefSeq" id="WP_371843337.1">
    <property type="nucleotide sequence ID" value="NZ_JBGMEL010000007.1"/>
</dbReference>
<evidence type="ECO:0000256" key="4">
    <source>
        <dbReference type="PROSITE-ProRule" id="PRU00473"/>
    </source>
</evidence>
<feature type="coiled-coil region" evidence="5">
    <location>
        <begin position="112"/>
        <end position="139"/>
    </location>
</feature>
<organism evidence="7 8">
    <name type="scientific">Microbulbifer echini</name>
    <dbReference type="NCBI Taxonomy" id="1529067"/>
    <lineage>
        <taxon>Bacteria</taxon>
        <taxon>Pseudomonadati</taxon>
        <taxon>Pseudomonadota</taxon>
        <taxon>Gammaproteobacteria</taxon>
        <taxon>Cellvibrionales</taxon>
        <taxon>Microbulbiferaceae</taxon>
        <taxon>Microbulbifer</taxon>
    </lineage>
</organism>
<proteinExistence type="predicted"/>
<dbReference type="InterPro" id="IPR050330">
    <property type="entry name" value="Bact_OuterMem_StrucFunc"/>
</dbReference>
<sequence>MNKSLIALGIATAVVSGCATTEMPKPLAEVEDQYQAMSRNDLVNRHATVPLRAAGDSVSEAKTAWQEGNETDMEHQVYLAQKMLGVAKYEVDIAKMEAQFENADMVRAGLVLQDKNSELAQNQQELKMLKKELEKMGSKQSADTNVLTLGDVLFAFDDHELQPGAKPTVKKLADFLSAHENTKAVIEGYTDSLGSEAYNLELSKKRARSIQNVLINSGVASDRISVKGYGESNPVASNDTLAGRQHNRRVEVVLLGKNEAYESPTVASMN</sequence>
<keyword evidence="3" id="KW-0998">Cell outer membrane</keyword>
<dbReference type="PROSITE" id="PS51257">
    <property type="entry name" value="PROKAR_LIPOPROTEIN"/>
    <property type="match status" value="1"/>
</dbReference>
<dbReference type="EMBL" id="JBGMEL010000007">
    <property type="protein sequence ID" value="MFA0790677.1"/>
    <property type="molecule type" value="Genomic_DNA"/>
</dbReference>
<dbReference type="PRINTS" id="PR01021">
    <property type="entry name" value="OMPADOMAIN"/>
</dbReference>
<protein>
    <submittedName>
        <fullName evidence="7">OmpA family protein</fullName>
    </submittedName>
</protein>
<dbReference type="InterPro" id="IPR036737">
    <property type="entry name" value="OmpA-like_sf"/>
</dbReference>
<dbReference type="CDD" id="cd07185">
    <property type="entry name" value="OmpA_C-like"/>
    <property type="match status" value="1"/>
</dbReference>
<evidence type="ECO:0000256" key="5">
    <source>
        <dbReference type="SAM" id="Coils"/>
    </source>
</evidence>
<keyword evidence="2 4" id="KW-0472">Membrane</keyword>
<dbReference type="InterPro" id="IPR006664">
    <property type="entry name" value="OMP_bac"/>
</dbReference>
<evidence type="ECO:0000313" key="8">
    <source>
        <dbReference type="Proteomes" id="UP001569414"/>
    </source>
</evidence>
<name>A0ABV4NM98_9GAMM</name>
<comment type="subcellular location">
    <subcellularLocation>
        <location evidence="1">Cell outer membrane</location>
    </subcellularLocation>
</comment>
<comment type="caution">
    <text evidence="7">The sequence shown here is derived from an EMBL/GenBank/DDBJ whole genome shotgun (WGS) entry which is preliminary data.</text>
</comment>
<dbReference type="PROSITE" id="PS51123">
    <property type="entry name" value="OMPA_2"/>
    <property type="match status" value="1"/>
</dbReference>
<keyword evidence="8" id="KW-1185">Reference proteome</keyword>
<evidence type="ECO:0000259" key="6">
    <source>
        <dbReference type="PROSITE" id="PS51123"/>
    </source>
</evidence>
<dbReference type="Pfam" id="PF00691">
    <property type="entry name" value="OmpA"/>
    <property type="match status" value="1"/>
</dbReference>
<reference evidence="7 8" key="1">
    <citation type="submission" date="2024-08" db="EMBL/GenBank/DDBJ databases">
        <authorList>
            <person name="Ishaq N."/>
        </authorList>
    </citation>
    <scope>NUCLEOTIDE SEQUENCE [LARGE SCALE GENOMIC DNA]</scope>
    <source>
        <strain evidence="7 8">JCM 30400</strain>
    </source>
</reference>
<evidence type="ECO:0000256" key="2">
    <source>
        <dbReference type="ARBA" id="ARBA00023136"/>
    </source>
</evidence>
<evidence type="ECO:0000256" key="3">
    <source>
        <dbReference type="ARBA" id="ARBA00023237"/>
    </source>
</evidence>
<dbReference type="PANTHER" id="PTHR30329">
    <property type="entry name" value="STATOR ELEMENT OF FLAGELLAR MOTOR COMPLEX"/>
    <property type="match status" value="1"/>
</dbReference>
<dbReference type="Proteomes" id="UP001569414">
    <property type="component" value="Unassembled WGS sequence"/>
</dbReference>
<feature type="domain" description="OmpA-like" evidence="6">
    <location>
        <begin position="141"/>
        <end position="258"/>
    </location>
</feature>
<gene>
    <name evidence="7" type="ORF">ACCI51_08960</name>
</gene>
<keyword evidence="5" id="KW-0175">Coiled coil</keyword>
<dbReference type="Gene3D" id="3.30.1330.60">
    <property type="entry name" value="OmpA-like domain"/>
    <property type="match status" value="1"/>
</dbReference>
<dbReference type="PANTHER" id="PTHR30329:SF21">
    <property type="entry name" value="LIPOPROTEIN YIAD-RELATED"/>
    <property type="match status" value="1"/>
</dbReference>
<dbReference type="InterPro" id="IPR025511">
    <property type="entry name" value="DUF4398"/>
</dbReference>